<evidence type="ECO:0000256" key="5">
    <source>
        <dbReference type="ARBA" id="ARBA00022692"/>
    </source>
</evidence>
<keyword evidence="4 10" id="KW-0645">Protease</keyword>
<feature type="transmembrane region" description="Helical" evidence="10">
    <location>
        <begin position="214"/>
        <end position="233"/>
    </location>
</feature>
<sequence length="282" mass="31347">MSNIHRLSDLPPQRDSRSQSGRSFNNNDPGLSLRFVDLFFPGITWKHSIIWISLVQFIVYIATCIVGSYALSPFVTTLIKFQASVPSLVKEGQVWRLLVSLFLHASIWHIVFNIIFQIRLSLSCEVKYGRILNFTIYFISGLLGNLFSVAIRSSCVVAVGASTSGFGLIGAQLAELILFWHTLQNKEQVVINILLFGILMILITWGNPSSAIDHWGHIGGFVSGTCLGIICNFKSDLKPKWYKAAFGVSIALISSTLIGPIIRIWAFELAPCVVFPEKLMNP</sequence>
<feature type="transmembrane region" description="Helical" evidence="10">
    <location>
        <begin position="245"/>
        <end position="266"/>
    </location>
</feature>
<reference evidence="13" key="2">
    <citation type="submission" date="2015-08" db="EMBL/GenBank/DDBJ databases">
        <authorList>
            <person name="Babu N.S."/>
            <person name="Beckwith C.J."/>
            <person name="Beseler K.G."/>
            <person name="Brison A."/>
            <person name="Carone J.V."/>
            <person name="Caskin T.P."/>
            <person name="Diamond M."/>
            <person name="Durham M.E."/>
            <person name="Foxe J.M."/>
            <person name="Go M."/>
            <person name="Henderson B.A."/>
            <person name="Jones I.B."/>
            <person name="McGettigan J.A."/>
            <person name="Micheletti S.J."/>
            <person name="Nasrallah M.E."/>
            <person name="Ortiz D."/>
            <person name="Piller C.R."/>
            <person name="Privatt S.R."/>
            <person name="Schneider S.L."/>
            <person name="Sharp S."/>
            <person name="Smith T.C."/>
            <person name="Stanton J.D."/>
            <person name="Ullery H.E."/>
            <person name="Wilson R.J."/>
            <person name="Serrano M.G."/>
            <person name="Buck G."/>
            <person name="Lee V."/>
            <person name="Wang Y."/>
            <person name="Carvalho R."/>
            <person name="Voegtly L."/>
            <person name="Shi R."/>
            <person name="Duckworth R."/>
            <person name="Johnson A."/>
            <person name="Loviza R."/>
            <person name="Walstead R."/>
            <person name="Shah Z."/>
            <person name="Kiflezghi M."/>
            <person name="Wade K."/>
            <person name="Ball S.L."/>
            <person name="Bradley K.W."/>
            <person name="Asai D.J."/>
            <person name="Bowman C.A."/>
            <person name="Russell D.A."/>
            <person name="Pope W.H."/>
            <person name="Jacobs-Sera D."/>
            <person name="Hendrix R.W."/>
            <person name="Hatfull G.F."/>
        </authorList>
    </citation>
    <scope>NUCLEOTIDE SEQUENCE [LARGE SCALE GENOMIC DNA]</scope>
</reference>
<dbReference type="Proteomes" id="UP000199752">
    <property type="component" value="Chromosome 3"/>
</dbReference>
<gene>
    <name evidence="13" type="ORF">CHUDEA3_980</name>
    <name evidence="14" type="ORF">GY17_00002622</name>
</gene>
<evidence type="ECO:0000256" key="1">
    <source>
        <dbReference type="ARBA" id="ARBA00000156"/>
    </source>
</evidence>
<feature type="transmembrane region" description="Helical" evidence="10">
    <location>
        <begin position="94"/>
        <end position="116"/>
    </location>
</feature>
<dbReference type="VEuPathDB" id="CryptoDB:ChTU502y2012_308g0005"/>
<reference evidence="14 15" key="1">
    <citation type="submission" date="2014-11" db="EMBL/GenBank/DDBJ databases">
        <title>Comparative genomic analysis of Cryptosporidium hominis reveals occurrence of genetic recombination in virulent subtypes.</title>
        <authorList>
            <person name="Guo Y."/>
            <person name="Tang K."/>
            <person name="Frace M."/>
            <person name="Li N."/>
            <person name="Roellig D.M."/>
            <person name="Sammons S."/>
            <person name="Knipe K."/>
            <person name="Rowe L."/>
            <person name="Feng Y."/>
            <person name="Xiao L."/>
        </authorList>
    </citation>
    <scope>NUCLEOTIDE SEQUENCE [LARGE SCALE GENOMIC DNA]</scope>
    <source>
        <strain evidence="14">30976</strain>
    </source>
</reference>
<evidence type="ECO:0000256" key="10">
    <source>
        <dbReference type="RuleBase" id="RU362115"/>
    </source>
</evidence>
<evidence type="ECO:0000259" key="12">
    <source>
        <dbReference type="Pfam" id="PF01694"/>
    </source>
</evidence>
<evidence type="ECO:0000313" key="15">
    <source>
        <dbReference type="Proteomes" id="UP001429100"/>
    </source>
</evidence>
<dbReference type="GO" id="GO:0016020">
    <property type="term" value="C:membrane"/>
    <property type="evidence" value="ECO:0007669"/>
    <property type="project" value="UniProtKB-SubCell"/>
</dbReference>
<keyword evidence="8 10" id="KW-1133">Transmembrane helix</keyword>
<proteinExistence type="inferred from homology"/>
<dbReference type="EC" id="3.4.21.105" evidence="10"/>
<dbReference type="PANTHER" id="PTHR22936">
    <property type="entry name" value="RHOMBOID-RELATED"/>
    <property type="match status" value="1"/>
</dbReference>
<keyword evidence="5 10" id="KW-0812">Transmembrane</keyword>
<comment type="subcellular location">
    <subcellularLocation>
        <location evidence="2 10">Membrane</location>
        <topology evidence="2 10">Multi-pass membrane protein</topology>
    </subcellularLocation>
</comment>
<dbReference type="AlphaFoldDB" id="A0A0S4TEX4"/>
<dbReference type="VEuPathDB" id="CryptoDB:ChTU502y2012_389g0150"/>
<accession>A0A0S4TEX4</accession>
<evidence type="ECO:0000256" key="6">
    <source>
        <dbReference type="ARBA" id="ARBA00022801"/>
    </source>
</evidence>
<dbReference type="VEuPathDB" id="CryptoDB:CHUDEA3_980"/>
<dbReference type="Gene3D" id="1.20.1540.10">
    <property type="entry name" value="Rhomboid-like"/>
    <property type="match status" value="1"/>
</dbReference>
<dbReference type="VEuPathDB" id="CryptoDB:Chro.30129"/>
<dbReference type="PANTHER" id="PTHR22936:SF69">
    <property type="entry name" value="RHOMBOID-LIKE PROTEIN"/>
    <property type="match status" value="1"/>
</dbReference>
<dbReference type="GO" id="GO:0004252">
    <property type="term" value="F:serine-type endopeptidase activity"/>
    <property type="evidence" value="ECO:0007669"/>
    <property type="project" value="InterPro"/>
</dbReference>
<organism evidence="13">
    <name type="scientific">Cryptosporidium hominis</name>
    <dbReference type="NCBI Taxonomy" id="237895"/>
    <lineage>
        <taxon>Eukaryota</taxon>
        <taxon>Sar</taxon>
        <taxon>Alveolata</taxon>
        <taxon>Apicomplexa</taxon>
        <taxon>Conoidasida</taxon>
        <taxon>Coccidia</taxon>
        <taxon>Eucoccidiorida</taxon>
        <taxon>Eimeriorina</taxon>
        <taxon>Cryptosporidiidae</taxon>
        <taxon>Cryptosporidium</taxon>
    </lineage>
</organism>
<feature type="domain" description="Peptidase S54 rhomboid" evidence="12">
    <location>
        <begin position="92"/>
        <end position="230"/>
    </location>
</feature>
<comment type="similarity">
    <text evidence="3 10">Belongs to the peptidase S54 family.</text>
</comment>
<dbReference type="Proteomes" id="UP001429100">
    <property type="component" value="Unassembled WGS sequence"/>
</dbReference>
<evidence type="ECO:0000313" key="14">
    <source>
        <dbReference type="EMBL" id="PPS92775.1"/>
    </source>
</evidence>
<dbReference type="InterPro" id="IPR002610">
    <property type="entry name" value="Peptidase_S54_rhomboid-like"/>
</dbReference>
<dbReference type="VEuPathDB" id="CryptoDB:GY17_00002622"/>
<keyword evidence="9 10" id="KW-0472">Membrane</keyword>
<evidence type="ECO:0000256" key="9">
    <source>
        <dbReference type="ARBA" id="ARBA00023136"/>
    </source>
</evidence>
<dbReference type="VEuPathDB" id="CryptoDB:Chro.30130"/>
<feature type="transmembrane region" description="Helical" evidence="10">
    <location>
        <begin position="157"/>
        <end position="180"/>
    </location>
</feature>
<evidence type="ECO:0000313" key="13">
    <source>
        <dbReference type="EMBL" id="CUV04942.1"/>
    </source>
</evidence>
<dbReference type="InterPro" id="IPR035952">
    <property type="entry name" value="Rhomboid-like_sf"/>
</dbReference>
<keyword evidence="6 10" id="KW-0378">Hydrolase</keyword>
<evidence type="ECO:0000256" key="4">
    <source>
        <dbReference type="ARBA" id="ARBA00022670"/>
    </source>
</evidence>
<feature type="transmembrane region" description="Helical" evidence="10">
    <location>
        <begin position="49"/>
        <end position="71"/>
    </location>
</feature>
<dbReference type="OrthoDB" id="418595at2759"/>
<feature type="transmembrane region" description="Helical" evidence="10">
    <location>
        <begin position="189"/>
        <end position="208"/>
    </location>
</feature>
<name>A0A0S4TEX4_CRYHO</name>
<reference evidence="14 15" key="3">
    <citation type="submission" date="2017-10" db="EMBL/GenBank/DDBJ databases">
        <title>Consistent, comparative and evidence-based genome annotation and re-annotation for the closely-related species, Cryptosporidium parvum, C. hominis and C. tyzzeri.</title>
        <authorList>
            <person name="Baptista R.P."/>
            <person name="Li Y."/>
            <person name="Sateriale A."/>
            <person name="Striepen B."/>
            <person name="Kissinger J.C."/>
        </authorList>
    </citation>
    <scope>NUCLEOTIDE SEQUENCE [LARGE SCALE GENOMIC DNA]</scope>
    <source>
        <strain evidence="14">30976</strain>
    </source>
</reference>
<comment type="catalytic activity">
    <reaction evidence="1 10">
        <text>Cleaves type-1 transmembrane domains using a catalytic dyad composed of serine and histidine that are contributed by different transmembrane domains.</text>
        <dbReference type="EC" id="3.4.21.105"/>
    </reaction>
</comment>
<protein>
    <recommendedName>
        <fullName evidence="10">Rhomboid-like protease</fullName>
        <ecNumber evidence="10">3.4.21.105</ecNumber>
    </recommendedName>
</protein>
<evidence type="ECO:0000256" key="2">
    <source>
        <dbReference type="ARBA" id="ARBA00004141"/>
    </source>
</evidence>
<evidence type="ECO:0000256" key="11">
    <source>
        <dbReference type="SAM" id="MobiDB-lite"/>
    </source>
</evidence>
<comment type="function">
    <text evidence="10">Serine protease involved in intramembrane proteolysis.</text>
</comment>
<dbReference type="GO" id="GO:0006508">
    <property type="term" value="P:proteolysis"/>
    <property type="evidence" value="ECO:0007669"/>
    <property type="project" value="UniProtKB-KW"/>
</dbReference>
<evidence type="ECO:0000256" key="3">
    <source>
        <dbReference type="ARBA" id="ARBA00009045"/>
    </source>
</evidence>
<feature type="region of interest" description="Disordered" evidence="11">
    <location>
        <begin position="1"/>
        <end position="25"/>
    </location>
</feature>
<dbReference type="SUPFAM" id="SSF144091">
    <property type="entry name" value="Rhomboid-like"/>
    <property type="match status" value="1"/>
</dbReference>
<feature type="transmembrane region" description="Helical" evidence="10">
    <location>
        <begin position="128"/>
        <end position="151"/>
    </location>
</feature>
<feature type="compositionally biased region" description="Basic and acidic residues" evidence="11">
    <location>
        <begin position="1"/>
        <end position="17"/>
    </location>
</feature>
<dbReference type="InterPro" id="IPR022764">
    <property type="entry name" value="Peptidase_S54_rhomboid_dom"/>
</dbReference>
<dbReference type="Pfam" id="PF01694">
    <property type="entry name" value="Rhomboid"/>
    <property type="match status" value="1"/>
</dbReference>
<keyword evidence="7 10" id="KW-0720">Serine protease</keyword>
<evidence type="ECO:0000256" key="8">
    <source>
        <dbReference type="ARBA" id="ARBA00022989"/>
    </source>
</evidence>
<keyword evidence="15" id="KW-1185">Reference proteome</keyword>
<evidence type="ECO:0000256" key="7">
    <source>
        <dbReference type="ARBA" id="ARBA00022825"/>
    </source>
</evidence>
<dbReference type="EMBL" id="JTAI01000028">
    <property type="protein sequence ID" value="PPS92775.1"/>
    <property type="molecule type" value="Genomic_DNA"/>
</dbReference>
<dbReference type="EMBL" id="LN877949">
    <property type="protein sequence ID" value="CUV04942.1"/>
    <property type="molecule type" value="Genomic_DNA"/>
</dbReference>